<evidence type="ECO:0000313" key="8">
    <source>
        <dbReference type="Proteomes" id="UP001566204"/>
    </source>
</evidence>
<evidence type="ECO:0000256" key="3">
    <source>
        <dbReference type="ARBA" id="ARBA00023157"/>
    </source>
</evidence>
<dbReference type="Pfam" id="PF00085">
    <property type="entry name" value="Thioredoxin"/>
    <property type="match status" value="1"/>
</dbReference>
<dbReference type="InterPro" id="IPR017937">
    <property type="entry name" value="Thioredoxin_CS"/>
</dbReference>
<keyword evidence="8" id="KW-1185">Reference proteome</keyword>
<evidence type="ECO:0000256" key="5">
    <source>
        <dbReference type="SAM" id="Phobius"/>
    </source>
</evidence>
<dbReference type="InterPro" id="IPR013766">
    <property type="entry name" value="Thioredoxin_domain"/>
</dbReference>
<sequence length="452" mass="51282">MAFASYVVFQCYVISFSKTPKITVPVFVLRGMLLVMVFSFHMFSLSAQTPRKDSGADGLKLTSQVGKTIPKEAVQELNAVLRKIKSKGKKQLYILDFWTTWCGACLASLPRLNALQSKYSKDLQIILLNAKETKESAHARLKRIVQNNSQFKVPDLPQIYDAKLFESLFPHLSVPHHVWLDSDFKVIAITNGENTNEKNIDSYLHTQRISLPTKFELIDFEEDASLLSEGMGRQQNLLIAYSLLLDSIYGAPSLFKLTDEQTPSLRIVNRSLLDLIKIAYGMSNNQWASNPFRSAINIRLNGSALSDSDHSDIVALLSRKYCYENRTLDSNTSVYTVLQQDLKRFFDIDGKIQTMSAAGWVLEKGSRQQSVKREKGRVFKGLHQLQFYLNETYAPILGSFDYKSKGDVAIEVVLRPEILSEDELFNTLKQQGVICRPAQVNKQILQLTYKIK</sequence>
<keyword evidence="5" id="KW-1133">Transmembrane helix</keyword>
<keyword evidence="5" id="KW-0812">Transmembrane</keyword>
<dbReference type="EMBL" id="JBEOQB010000002">
    <property type="protein sequence ID" value="MEZ0451737.1"/>
    <property type="molecule type" value="Genomic_DNA"/>
</dbReference>
<proteinExistence type="predicted"/>
<keyword evidence="3" id="KW-1015">Disulfide bond</keyword>
<dbReference type="CDD" id="cd02966">
    <property type="entry name" value="TlpA_like_family"/>
    <property type="match status" value="1"/>
</dbReference>
<keyword evidence="4" id="KW-0676">Redox-active center</keyword>
<evidence type="ECO:0000259" key="6">
    <source>
        <dbReference type="PROSITE" id="PS51352"/>
    </source>
</evidence>
<evidence type="ECO:0000256" key="4">
    <source>
        <dbReference type="ARBA" id="ARBA00023284"/>
    </source>
</evidence>
<dbReference type="PANTHER" id="PTHR42852">
    <property type="entry name" value="THIOL:DISULFIDE INTERCHANGE PROTEIN DSBE"/>
    <property type="match status" value="1"/>
</dbReference>
<protein>
    <submittedName>
        <fullName evidence="7">TlpA disulfide reductase family protein</fullName>
    </submittedName>
</protein>
<name>A0ABV4HB73_9SPHI</name>
<keyword evidence="5" id="KW-0472">Membrane</keyword>
<comment type="caution">
    <text evidence="7">The sequence shown here is derived from an EMBL/GenBank/DDBJ whole genome shotgun (WGS) entry which is preliminary data.</text>
</comment>
<dbReference type="PROSITE" id="PS51352">
    <property type="entry name" value="THIOREDOXIN_2"/>
    <property type="match status" value="1"/>
</dbReference>
<organism evidence="7 8">
    <name type="scientific">Sphingobacterium thalpophilum</name>
    <dbReference type="NCBI Taxonomy" id="259"/>
    <lineage>
        <taxon>Bacteria</taxon>
        <taxon>Pseudomonadati</taxon>
        <taxon>Bacteroidota</taxon>
        <taxon>Sphingobacteriia</taxon>
        <taxon>Sphingobacteriales</taxon>
        <taxon>Sphingobacteriaceae</taxon>
        <taxon>Sphingobacterium</taxon>
    </lineage>
</organism>
<evidence type="ECO:0000256" key="2">
    <source>
        <dbReference type="ARBA" id="ARBA00022748"/>
    </source>
</evidence>
<dbReference type="SUPFAM" id="SSF52833">
    <property type="entry name" value="Thioredoxin-like"/>
    <property type="match status" value="1"/>
</dbReference>
<dbReference type="Proteomes" id="UP001566204">
    <property type="component" value="Unassembled WGS sequence"/>
</dbReference>
<dbReference type="InterPro" id="IPR036249">
    <property type="entry name" value="Thioredoxin-like_sf"/>
</dbReference>
<accession>A0ABV4HB73</accession>
<evidence type="ECO:0000256" key="1">
    <source>
        <dbReference type="ARBA" id="ARBA00004196"/>
    </source>
</evidence>
<dbReference type="PROSITE" id="PS00194">
    <property type="entry name" value="THIOREDOXIN_1"/>
    <property type="match status" value="1"/>
</dbReference>
<reference evidence="7 8" key="1">
    <citation type="submission" date="2024-06" db="EMBL/GenBank/DDBJ databases">
        <title>Soil Sphingobacterium thalpophilum.</title>
        <authorList>
            <person name="Yang J."/>
            <person name="Li J."/>
        </authorList>
    </citation>
    <scope>NUCLEOTIDE SEQUENCE [LARGE SCALE GENOMIC DNA]</scope>
    <source>
        <strain evidence="7 8">22g91tb</strain>
    </source>
</reference>
<dbReference type="RefSeq" id="WP_370488502.1">
    <property type="nucleotide sequence ID" value="NZ_JBEOQB010000002.1"/>
</dbReference>
<feature type="transmembrane region" description="Helical" evidence="5">
    <location>
        <begin position="22"/>
        <end position="43"/>
    </location>
</feature>
<feature type="domain" description="Thioredoxin" evidence="6">
    <location>
        <begin position="63"/>
        <end position="214"/>
    </location>
</feature>
<keyword evidence="2" id="KW-0201">Cytochrome c-type biogenesis</keyword>
<comment type="subcellular location">
    <subcellularLocation>
        <location evidence="1">Cell envelope</location>
    </subcellularLocation>
</comment>
<dbReference type="InterPro" id="IPR050553">
    <property type="entry name" value="Thioredoxin_ResA/DsbE_sf"/>
</dbReference>
<dbReference type="Gene3D" id="3.40.30.10">
    <property type="entry name" value="Glutaredoxin"/>
    <property type="match status" value="1"/>
</dbReference>
<dbReference type="PANTHER" id="PTHR42852:SF6">
    <property type="entry name" value="THIOL:DISULFIDE INTERCHANGE PROTEIN DSBE"/>
    <property type="match status" value="1"/>
</dbReference>
<evidence type="ECO:0000313" key="7">
    <source>
        <dbReference type="EMBL" id="MEZ0451737.1"/>
    </source>
</evidence>
<gene>
    <name evidence="7" type="ORF">ABTW24_09035</name>
</gene>